<accession>A0A0N4XMC8</accession>
<feature type="region of interest" description="Disordered" evidence="1">
    <location>
        <begin position="74"/>
        <end position="93"/>
    </location>
</feature>
<reference evidence="2 3" key="2">
    <citation type="submission" date="2018-11" db="EMBL/GenBank/DDBJ databases">
        <authorList>
            <consortium name="Pathogen Informatics"/>
        </authorList>
    </citation>
    <scope>NUCLEOTIDE SEQUENCE [LARGE SCALE GENOMIC DNA]</scope>
</reference>
<reference evidence="4" key="1">
    <citation type="submission" date="2017-02" db="UniProtKB">
        <authorList>
            <consortium name="WormBaseParasite"/>
        </authorList>
    </citation>
    <scope>IDENTIFICATION</scope>
</reference>
<dbReference type="EMBL" id="UYSL01005836">
    <property type="protein sequence ID" value="VDL67270.1"/>
    <property type="molecule type" value="Genomic_DNA"/>
</dbReference>
<keyword evidence="3" id="KW-1185">Reference proteome</keyword>
<name>A0A0N4XMC8_NIPBR</name>
<sequence>MIPTGSVTQRSGGISSEEWASTLFGDRGVLSGIFQMLDQQRKFTNVAQNDGSGKINSNSFDFKKIVDALFKGADGNSFGDPGPELPEIASELD</sequence>
<dbReference type="Proteomes" id="UP000271162">
    <property type="component" value="Unassembled WGS sequence"/>
</dbReference>
<dbReference type="AlphaFoldDB" id="A0A0N4XMC8"/>
<proteinExistence type="predicted"/>
<evidence type="ECO:0000313" key="2">
    <source>
        <dbReference type="EMBL" id="VDL67270.1"/>
    </source>
</evidence>
<dbReference type="WBParaSite" id="NBR_0000368001-mRNA-1">
    <property type="protein sequence ID" value="NBR_0000368001-mRNA-1"/>
    <property type="gene ID" value="NBR_0000368001"/>
</dbReference>
<organism evidence="4">
    <name type="scientific">Nippostrongylus brasiliensis</name>
    <name type="common">Rat hookworm</name>
    <dbReference type="NCBI Taxonomy" id="27835"/>
    <lineage>
        <taxon>Eukaryota</taxon>
        <taxon>Metazoa</taxon>
        <taxon>Ecdysozoa</taxon>
        <taxon>Nematoda</taxon>
        <taxon>Chromadorea</taxon>
        <taxon>Rhabditida</taxon>
        <taxon>Rhabditina</taxon>
        <taxon>Rhabditomorpha</taxon>
        <taxon>Strongyloidea</taxon>
        <taxon>Heligmosomidae</taxon>
        <taxon>Nippostrongylus</taxon>
    </lineage>
</organism>
<gene>
    <name evidence="2" type="ORF">NBR_LOCUS3681</name>
</gene>
<evidence type="ECO:0000256" key="1">
    <source>
        <dbReference type="SAM" id="MobiDB-lite"/>
    </source>
</evidence>
<evidence type="ECO:0000313" key="4">
    <source>
        <dbReference type="WBParaSite" id="NBR_0000368001-mRNA-1"/>
    </source>
</evidence>
<protein>
    <submittedName>
        <fullName evidence="4">EF-hand domain-containing protein</fullName>
    </submittedName>
</protein>
<evidence type="ECO:0000313" key="3">
    <source>
        <dbReference type="Proteomes" id="UP000271162"/>
    </source>
</evidence>